<accession>A0A4P7AHA2</accession>
<reference evidence="1 2" key="1">
    <citation type="submission" date="2019-03" db="EMBL/GenBank/DDBJ databases">
        <title>Complete genome sequence of Spiroplasma gladiatoris TG-1 (DSM 22552).</title>
        <authorList>
            <person name="Lin Y.-C."/>
            <person name="Chou L."/>
            <person name="Kuo C.-H."/>
        </authorList>
    </citation>
    <scope>NUCLEOTIDE SEQUENCE [LARGE SCALE GENOMIC DNA]</scope>
    <source>
        <strain evidence="1 2">TG-1</strain>
    </source>
</reference>
<evidence type="ECO:0000313" key="1">
    <source>
        <dbReference type="EMBL" id="QBQ07815.1"/>
    </source>
</evidence>
<keyword evidence="1" id="KW-0540">Nuclease</keyword>
<organism evidence="1 2">
    <name type="scientific">Spiroplasma gladiatoris</name>
    <dbReference type="NCBI Taxonomy" id="2143"/>
    <lineage>
        <taxon>Bacteria</taxon>
        <taxon>Bacillati</taxon>
        <taxon>Mycoplasmatota</taxon>
        <taxon>Mollicutes</taxon>
        <taxon>Entomoplasmatales</taxon>
        <taxon>Spiroplasmataceae</taxon>
        <taxon>Spiroplasma</taxon>
    </lineage>
</organism>
<dbReference type="AlphaFoldDB" id="A0A4P7AHA2"/>
<name>A0A4P7AHA2_9MOLU</name>
<dbReference type="EMBL" id="CP038013">
    <property type="protein sequence ID" value="QBQ07815.1"/>
    <property type="molecule type" value="Genomic_DNA"/>
</dbReference>
<sequence length="573" mass="67952">MPIFRLGDTSARTKNQLNPNLMIFEKIYSENELNSKDIYNFLYNDGYKRKPIPSKITDVDLFMKTLKRLDLVKNNGNIYNITNIGTNFGDSVFKFNLDSNQKDFLKFIGFDLSSYAFLNAFLNMSISKAAGFIELEADYSPFSSLLNQIITSKDIISYEWFKNWMMTSTKSNNKITNNYKNLTLNKYSFRKKPTNFILFKELIDSIYSKNINQFIMVINKFSKTNFKSRDKIYEILRYLICKSCNLKMSYYNKKNLFFKYINSNINTVWQNINLINNFDEYILMIIDEITIDNEYFDINKRWIEDLNLGTFVNKNLHINKNLQIFLLEINKKENFSDNKIGKDIFKYLLDKEFLISFLNNNPILKEKENNSPYELEKCLEVINKYNDYIVNKTINRESFENFIINDLNIDPTIGFPTIIEYFTSLFIWHLLKKNNKIISDIKNSLNTALDSDLKPIRFATGGQPDAQIILENKIYTVETTTLVNSKEMFKNETLSILEHGYLIWDKYQKDIEVLLFSPFMDENFKNLLNSIYNTELEKTKNEGNIYKIIYRNYMDLKLKTFEELIKFKHQVLL</sequence>
<protein>
    <submittedName>
        <fullName evidence="1">AlwI family type II restriction endonuclease</fullName>
    </submittedName>
</protein>
<dbReference type="RefSeq" id="WP_134297599.1">
    <property type="nucleotide sequence ID" value="NZ_CP038013.1"/>
</dbReference>
<keyword evidence="1" id="KW-0378">Hydrolase</keyword>
<keyword evidence="1" id="KW-0255">Endonuclease</keyword>
<dbReference type="GO" id="GO:0004519">
    <property type="term" value="F:endonuclease activity"/>
    <property type="evidence" value="ECO:0007669"/>
    <property type="project" value="UniProtKB-KW"/>
</dbReference>
<dbReference type="Gene3D" id="3.40.91.50">
    <property type="match status" value="1"/>
</dbReference>
<dbReference type="OrthoDB" id="5293at186328"/>
<proteinExistence type="predicted"/>
<dbReference type="Proteomes" id="UP000294309">
    <property type="component" value="Chromosome"/>
</dbReference>
<gene>
    <name evidence="1" type="ORF">SGLAD_v1c06160</name>
</gene>
<dbReference type="KEGG" id="sgq:SGLAD_v1c06160"/>
<keyword evidence="2" id="KW-1185">Reference proteome</keyword>
<evidence type="ECO:0000313" key="2">
    <source>
        <dbReference type="Proteomes" id="UP000294309"/>
    </source>
</evidence>